<protein>
    <submittedName>
        <fullName evidence="1">Uncharacterized protein</fullName>
    </submittedName>
</protein>
<proteinExistence type="predicted"/>
<dbReference type="EMBL" id="LR796294">
    <property type="protein sequence ID" value="CAB4135080.1"/>
    <property type="molecule type" value="Genomic_DNA"/>
</dbReference>
<sequence length="176" mass="20619">MKHIDVGSKQDEEHLRRLTDARIANLEKQIAFLIRVNGLDLSAFRNATDEELLTIYRDAVHMLSVIHRPVALEIIERWSNYFIQFSEYEFTRLQPIVRFDHTWEPFFLLCVKMMTQVRQDKKLGETPAIQQLFATLDKGRRNLRDAAVTMCRKYPDSLTAKGKVILKDNDLLAELK</sequence>
<organism evidence="1">
    <name type="scientific">uncultured Caudovirales phage</name>
    <dbReference type="NCBI Taxonomy" id="2100421"/>
    <lineage>
        <taxon>Viruses</taxon>
        <taxon>Duplodnaviria</taxon>
        <taxon>Heunggongvirae</taxon>
        <taxon>Uroviricota</taxon>
        <taxon>Caudoviricetes</taxon>
        <taxon>Peduoviridae</taxon>
        <taxon>Maltschvirus</taxon>
        <taxon>Maltschvirus maltsch</taxon>
    </lineage>
</organism>
<reference evidence="1" key="1">
    <citation type="submission" date="2020-04" db="EMBL/GenBank/DDBJ databases">
        <authorList>
            <person name="Chiriac C."/>
            <person name="Salcher M."/>
            <person name="Ghai R."/>
            <person name="Kavagutti S V."/>
        </authorList>
    </citation>
    <scope>NUCLEOTIDE SEQUENCE</scope>
</reference>
<accession>A0A6J5LC56</accession>
<evidence type="ECO:0000313" key="1">
    <source>
        <dbReference type="EMBL" id="CAB4131655.1"/>
    </source>
</evidence>
<name>A0A6J5LC56_9CAUD</name>
<dbReference type="EMBL" id="LR796249">
    <property type="protein sequence ID" value="CAB4131655.1"/>
    <property type="molecule type" value="Genomic_DNA"/>
</dbReference>
<gene>
    <name evidence="1" type="ORF">UFOVP127_201</name>
    <name evidence="2" type="ORF">UFOVP276_64</name>
</gene>
<evidence type="ECO:0000313" key="2">
    <source>
        <dbReference type="EMBL" id="CAB4135080.1"/>
    </source>
</evidence>